<organism evidence="1 2">
    <name type="scientific">Christensenella minuta</name>
    <dbReference type="NCBI Taxonomy" id="626937"/>
    <lineage>
        <taxon>Bacteria</taxon>
        <taxon>Bacillati</taxon>
        <taxon>Bacillota</taxon>
        <taxon>Clostridia</taxon>
        <taxon>Christensenellales</taxon>
        <taxon>Christensenellaceae</taxon>
        <taxon>Christensenella</taxon>
    </lineage>
</organism>
<comment type="caution">
    <text evidence="1">The sequence shown here is derived from an EMBL/GenBank/DDBJ whole genome shotgun (WGS) entry which is preliminary data.</text>
</comment>
<gene>
    <name evidence="1" type="ORF">HMPREF3293_01639</name>
</gene>
<dbReference type="OrthoDB" id="2301957at2"/>
<name>A0A136Q451_9FIRM</name>
<proteinExistence type="predicted"/>
<dbReference type="STRING" id="626937.HMPREF3293_01639"/>
<dbReference type="KEGG" id="cmiu:B1H56_11020"/>
<dbReference type="RefSeq" id="WP_066519713.1">
    <property type="nucleotide sequence ID" value="NZ_CABMOF010000002.1"/>
</dbReference>
<reference evidence="1 2" key="1">
    <citation type="submission" date="2016-02" db="EMBL/GenBank/DDBJ databases">
        <authorList>
            <person name="Wen L."/>
            <person name="He K."/>
            <person name="Yang H."/>
        </authorList>
    </citation>
    <scope>NUCLEOTIDE SEQUENCE [LARGE SCALE GENOMIC DNA]</scope>
    <source>
        <strain evidence="1 2">DSM 22607</strain>
    </source>
</reference>
<sequence>MNEKNTVCGVWGNSTIPQEKTGTFKQQIKMQLLKKIEQHCNDFFVIFTNQADMIFMDVALELQKEYQITIRILLPFFKWIDTLSESERQQREKYLNLIDEPCCFCADKAYHDIMSICSCSLVDYCDNLLIICDGQPNDATVGMITLAEFLDYKTEYIRL</sequence>
<dbReference type="AlphaFoldDB" id="A0A136Q451"/>
<dbReference type="SUPFAM" id="SSF102405">
    <property type="entry name" value="MCP/YpsA-like"/>
    <property type="match status" value="1"/>
</dbReference>
<keyword evidence="2" id="KW-1185">Reference proteome</keyword>
<evidence type="ECO:0000313" key="1">
    <source>
        <dbReference type="EMBL" id="KXK65427.1"/>
    </source>
</evidence>
<dbReference type="Gene3D" id="3.40.50.450">
    <property type="match status" value="1"/>
</dbReference>
<evidence type="ECO:0000313" key="2">
    <source>
        <dbReference type="Proteomes" id="UP000070366"/>
    </source>
</evidence>
<dbReference type="Pfam" id="PF06908">
    <property type="entry name" value="YpsA"/>
    <property type="match status" value="1"/>
</dbReference>
<protein>
    <submittedName>
        <fullName evidence="1">Uncharacterized protein</fullName>
    </submittedName>
</protein>
<dbReference type="Proteomes" id="UP000070366">
    <property type="component" value="Unassembled WGS sequence"/>
</dbReference>
<accession>A0A136Q451</accession>
<dbReference type="EMBL" id="LSZW01000061">
    <property type="protein sequence ID" value="KXK65427.1"/>
    <property type="molecule type" value="Genomic_DNA"/>
</dbReference>
<dbReference type="InterPro" id="IPR010697">
    <property type="entry name" value="YspA"/>
</dbReference>